<dbReference type="AlphaFoldDB" id="A0A255Z5V4"/>
<name>A0A255Z5V4_9PROT</name>
<comment type="caution">
    <text evidence="1">The sequence shown here is derived from an EMBL/GenBank/DDBJ whole genome shotgun (WGS) entry which is preliminary data.</text>
</comment>
<accession>A0A255Z5V4</accession>
<evidence type="ECO:0000313" key="2">
    <source>
        <dbReference type="Proteomes" id="UP000216998"/>
    </source>
</evidence>
<evidence type="ECO:0000313" key="1">
    <source>
        <dbReference type="EMBL" id="OYQ36812.1"/>
    </source>
</evidence>
<organism evidence="1 2">
    <name type="scientific">Niveispirillum lacus</name>
    <dbReference type="NCBI Taxonomy" id="1981099"/>
    <lineage>
        <taxon>Bacteria</taxon>
        <taxon>Pseudomonadati</taxon>
        <taxon>Pseudomonadota</taxon>
        <taxon>Alphaproteobacteria</taxon>
        <taxon>Rhodospirillales</taxon>
        <taxon>Azospirillaceae</taxon>
        <taxon>Niveispirillum</taxon>
    </lineage>
</organism>
<reference evidence="1 2" key="1">
    <citation type="submission" date="2017-07" db="EMBL/GenBank/DDBJ databases">
        <title>Niveispirillum cyanobacteriorum sp. nov., isolated from cyanobacterial aggregates in a eutrophic lake.</title>
        <authorList>
            <person name="Cai H."/>
        </authorList>
    </citation>
    <scope>NUCLEOTIDE SEQUENCE [LARGE SCALE GENOMIC DNA]</scope>
    <source>
        <strain evidence="2">TH1-14</strain>
    </source>
</reference>
<gene>
    <name evidence="1" type="ORF">CHU95_03305</name>
</gene>
<keyword evidence="2" id="KW-1185">Reference proteome</keyword>
<sequence>MTSDTNRRETWAATRMLKHAMPDVASIHSALPLEDRRELFRNGVMVSHLVMMCRVLDAARMRSVGSKIPHGILLDDAVSLLDPEDARALRLVMSVRRAFIDAAGMNCHGKATRHSFSKTGMALWARADELADAYYDARYDFGRPSQRPRAA</sequence>
<dbReference type="Proteomes" id="UP000216998">
    <property type="component" value="Unassembled WGS sequence"/>
</dbReference>
<dbReference type="EMBL" id="NOXU01000020">
    <property type="protein sequence ID" value="OYQ36812.1"/>
    <property type="molecule type" value="Genomic_DNA"/>
</dbReference>
<dbReference type="RefSeq" id="WP_094453713.1">
    <property type="nucleotide sequence ID" value="NZ_NOXU01000020.1"/>
</dbReference>
<protein>
    <submittedName>
        <fullName evidence="1">Uncharacterized protein</fullName>
    </submittedName>
</protein>
<proteinExistence type="predicted"/>